<feature type="region of interest" description="Disordered" evidence="1">
    <location>
        <begin position="196"/>
        <end position="230"/>
    </location>
</feature>
<dbReference type="InterPro" id="IPR006616">
    <property type="entry name" value="DM9_repeat"/>
</dbReference>
<dbReference type="PANTHER" id="PTHR31649">
    <property type="entry name" value="AGAP009604-PA"/>
    <property type="match status" value="1"/>
</dbReference>
<dbReference type="Pfam" id="PF11901">
    <property type="entry name" value="DM9"/>
    <property type="match status" value="1"/>
</dbReference>
<dbReference type="Proteomes" id="UP000291343">
    <property type="component" value="Unassembled WGS sequence"/>
</dbReference>
<feature type="compositionally biased region" description="Pro residues" evidence="1">
    <location>
        <begin position="24"/>
        <end position="33"/>
    </location>
</feature>
<feature type="region of interest" description="Disordered" evidence="1">
    <location>
        <begin position="1"/>
        <end position="39"/>
    </location>
</feature>
<gene>
    <name evidence="3" type="ORF">LSTR_LSTR006426</name>
</gene>
<accession>A0A482WWQ8</accession>
<feature type="compositionally biased region" description="Basic and acidic residues" evidence="1">
    <location>
        <begin position="679"/>
        <end position="688"/>
    </location>
</feature>
<dbReference type="FunCoup" id="A0A482WWQ8">
    <property type="interactions" value="133"/>
</dbReference>
<reference evidence="3 4" key="1">
    <citation type="journal article" date="2017" name="Gigascience">
        <title>Genome sequence of the small brown planthopper, Laodelphax striatellus.</title>
        <authorList>
            <person name="Zhu J."/>
            <person name="Jiang F."/>
            <person name="Wang X."/>
            <person name="Yang P."/>
            <person name="Bao Y."/>
            <person name="Zhao W."/>
            <person name="Wang W."/>
            <person name="Lu H."/>
            <person name="Wang Q."/>
            <person name="Cui N."/>
            <person name="Li J."/>
            <person name="Chen X."/>
            <person name="Luo L."/>
            <person name="Yu J."/>
            <person name="Kang L."/>
            <person name="Cui F."/>
        </authorList>
    </citation>
    <scope>NUCLEOTIDE SEQUENCE [LARGE SCALE GENOMIC DNA]</scope>
    <source>
        <strain evidence="3">Lst14</strain>
    </source>
</reference>
<feature type="region of interest" description="Disordered" evidence="1">
    <location>
        <begin position="644"/>
        <end position="688"/>
    </location>
</feature>
<evidence type="ECO:0000313" key="3">
    <source>
        <dbReference type="EMBL" id="RZF38027.1"/>
    </source>
</evidence>
<feature type="transmembrane region" description="Helical" evidence="2">
    <location>
        <begin position="258"/>
        <end position="277"/>
    </location>
</feature>
<dbReference type="AlphaFoldDB" id="A0A482WWQ8"/>
<feature type="compositionally biased region" description="Polar residues" evidence="1">
    <location>
        <begin position="201"/>
        <end position="213"/>
    </location>
</feature>
<keyword evidence="2" id="KW-0812">Transmembrane</keyword>
<dbReference type="OrthoDB" id="428159at2759"/>
<evidence type="ECO:0000256" key="2">
    <source>
        <dbReference type="SAM" id="Phobius"/>
    </source>
</evidence>
<dbReference type="SMR" id="A0A482WWQ8"/>
<protein>
    <submittedName>
        <fullName evidence="3">Uncharacterized protein</fullName>
    </submittedName>
</protein>
<name>A0A482WWQ8_LAOST</name>
<sequence length="737" mass="80188">MNEWQQVHDDSRRHPSPTTGGDATPPPHAPPPRGTKWVSGSTAHLLSAVSTVSSQRDSVQSASLASIAEKIACTVRDSDFVLLNEPKQQGVAVLGLWGRRMPQVARGAEPLRPPAATSHLDSRKLSRLSLIKNSTLLIRQHSTAVGDSLPLPITGRIRILGSTVNTEPEIEMILLAIIRREVKRLITVKNTIRLDHGDTRPMSSASASQTTPHQGERQPPFHGNKRSVVSENSERLDLSRCVANNSDFRRIRVMRKPCGVVLLVLVALVAISGANVLSGNSVFILSNLNLQPVTSSTLHWVSESDGRRPLSSVVATDEILPGENAERDPDTGAIDEDKLDAVTRKPVLVCRARQNGVLVPGQLIVERGACQVSLHGAVASFAKYEVLENIERAARLTWVRWDRWSPSLPAGAVSASQDTFIARRLAARPNDATHTQLGRRHFVGKLLKHEFGGHLTIINATGQEEEVEDGEILVETEPIRYELAIQSFTLRRKKSQQTTKALGETTLKNSGSSPMKVDAVIGYEEQYSLYWGQGKALLRGLPTTIRLPDGTIFENIQWGVPENEERKNLYRVEAYLEPGTAVNVSLSGNHTITELPYIGNLVALFEDGASGKRAIHGTRREVSMKGLVATYGPAYFLGNHTLVPTTTTTTTTTTSTTTTTPPPTTTTTSTTPTPPQNKPKKDEHRKEENMINDQAQSLKEGARSAAEVHSSSPAASLQPLAAALACSCLTALLIRIT</sequence>
<feature type="compositionally biased region" description="Basic and acidic residues" evidence="1">
    <location>
        <begin position="1"/>
        <end position="13"/>
    </location>
</feature>
<evidence type="ECO:0000256" key="1">
    <source>
        <dbReference type="SAM" id="MobiDB-lite"/>
    </source>
</evidence>
<organism evidence="3 4">
    <name type="scientific">Laodelphax striatellus</name>
    <name type="common">Small brown planthopper</name>
    <name type="synonym">Delphax striatella</name>
    <dbReference type="NCBI Taxonomy" id="195883"/>
    <lineage>
        <taxon>Eukaryota</taxon>
        <taxon>Metazoa</taxon>
        <taxon>Ecdysozoa</taxon>
        <taxon>Arthropoda</taxon>
        <taxon>Hexapoda</taxon>
        <taxon>Insecta</taxon>
        <taxon>Pterygota</taxon>
        <taxon>Neoptera</taxon>
        <taxon>Paraneoptera</taxon>
        <taxon>Hemiptera</taxon>
        <taxon>Auchenorrhyncha</taxon>
        <taxon>Fulgoroidea</taxon>
        <taxon>Delphacidae</taxon>
        <taxon>Criomorphinae</taxon>
        <taxon>Laodelphax</taxon>
    </lineage>
</organism>
<dbReference type="InParanoid" id="A0A482WWQ8"/>
<keyword evidence="2" id="KW-0472">Membrane</keyword>
<keyword evidence="4" id="KW-1185">Reference proteome</keyword>
<comment type="caution">
    <text evidence="3">The sequence shown here is derived from an EMBL/GenBank/DDBJ whole genome shotgun (WGS) entry which is preliminary data.</text>
</comment>
<feature type="compositionally biased region" description="Low complexity" evidence="1">
    <location>
        <begin position="644"/>
        <end position="671"/>
    </location>
</feature>
<keyword evidence="2" id="KW-1133">Transmembrane helix</keyword>
<dbReference type="PANTHER" id="PTHR31649:SF11">
    <property type="entry name" value="PROTEIN UNZIPPED"/>
    <property type="match status" value="1"/>
</dbReference>
<proteinExistence type="predicted"/>
<dbReference type="EMBL" id="QKKF02022824">
    <property type="protein sequence ID" value="RZF38027.1"/>
    <property type="molecule type" value="Genomic_DNA"/>
</dbReference>
<evidence type="ECO:0000313" key="4">
    <source>
        <dbReference type="Proteomes" id="UP000291343"/>
    </source>
</evidence>